<name>A0A645DD98_9ZZZZ</name>
<keyword evidence="1" id="KW-0472">Membrane</keyword>
<sequence>MKNCKSDLLSCELSHQSIFHIVVICIIYVVQLAVSFEKIRELLGQAKSLVCSCYHTIGIVTMTGEISNCTKRALSVFLAHYLLKIFTNKLVFSLPLHNRSFDPGTVNIAIYKLRAVRFQVIIKIELVCGVTFQILELKIEIIIESV</sequence>
<reference evidence="2" key="1">
    <citation type="submission" date="2019-08" db="EMBL/GenBank/DDBJ databases">
        <authorList>
            <person name="Kucharzyk K."/>
            <person name="Murdoch R.W."/>
            <person name="Higgins S."/>
            <person name="Loffler F."/>
        </authorList>
    </citation>
    <scope>NUCLEOTIDE SEQUENCE</scope>
</reference>
<dbReference type="EMBL" id="VSSQ01035184">
    <property type="protein sequence ID" value="MPM87346.1"/>
    <property type="molecule type" value="Genomic_DNA"/>
</dbReference>
<dbReference type="AlphaFoldDB" id="A0A645DD98"/>
<comment type="caution">
    <text evidence="2">The sequence shown here is derived from an EMBL/GenBank/DDBJ whole genome shotgun (WGS) entry which is preliminary data.</text>
</comment>
<proteinExistence type="predicted"/>
<evidence type="ECO:0000313" key="2">
    <source>
        <dbReference type="EMBL" id="MPM87346.1"/>
    </source>
</evidence>
<gene>
    <name evidence="2" type="ORF">SDC9_134442</name>
</gene>
<evidence type="ECO:0000256" key="1">
    <source>
        <dbReference type="SAM" id="Phobius"/>
    </source>
</evidence>
<feature type="transmembrane region" description="Helical" evidence="1">
    <location>
        <begin position="17"/>
        <end position="36"/>
    </location>
</feature>
<protein>
    <submittedName>
        <fullName evidence="2">Uncharacterized protein</fullName>
    </submittedName>
</protein>
<organism evidence="2">
    <name type="scientific">bioreactor metagenome</name>
    <dbReference type="NCBI Taxonomy" id="1076179"/>
    <lineage>
        <taxon>unclassified sequences</taxon>
        <taxon>metagenomes</taxon>
        <taxon>ecological metagenomes</taxon>
    </lineage>
</organism>
<accession>A0A645DD98</accession>
<keyword evidence="1" id="KW-0812">Transmembrane</keyword>
<keyword evidence="1" id="KW-1133">Transmembrane helix</keyword>